<dbReference type="GO" id="GO:0006508">
    <property type="term" value="P:proteolysis"/>
    <property type="evidence" value="ECO:0007669"/>
    <property type="project" value="InterPro"/>
</dbReference>
<evidence type="ECO:0000256" key="2">
    <source>
        <dbReference type="ARBA" id="ARBA00022825"/>
    </source>
</evidence>
<dbReference type="SUPFAM" id="SSF82171">
    <property type="entry name" value="DPP6 N-terminal domain-like"/>
    <property type="match status" value="1"/>
</dbReference>
<organism evidence="4 5">
    <name type="scientific">Asanoa ferruginea</name>
    <dbReference type="NCBI Taxonomy" id="53367"/>
    <lineage>
        <taxon>Bacteria</taxon>
        <taxon>Bacillati</taxon>
        <taxon>Actinomycetota</taxon>
        <taxon>Actinomycetes</taxon>
        <taxon>Micromonosporales</taxon>
        <taxon>Micromonosporaceae</taxon>
        <taxon>Asanoa</taxon>
    </lineage>
</organism>
<proteinExistence type="predicted"/>
<dbReference type="Gene3D" id="3.40.50.1820">
    <property type="entry name" value="alpha/beta hydrolase"/>
    <property type="match status" value="1"/>
</dbReference>
<feature type="domain" description="Peptidase S9 prolyl oligopeptidase catalytic" evidence="3">
    <location>
        <begin position="387"/>
        <end position="590"/>
    </location>
</feature>
<dbReference type="PANTHER" id="PTHR42776">
    <property type="entry name" value="SERINE PEPTIDASE S9 FAMILY MEMBER"/>
    <property type="match status" value="1"/>
</dbReference>
<dbReference type="Pfam" id="PF07676">
    <property type="entry name" value="PD40"/>
    <property type="match status" value="2"/>
</dbReference>
<keyword evidence="4" id="KW-0031">Aminopeptidase</keyword>
<keyword evidence="2" id="KW-0720">Serine protease</keyword>
<sequence length="596" mass="63360">MTDPRWLADPRLSPDGTRVAYVERTLDHAADVVASRVGVVPAGGGPTVWLGAGEAPRWSPDGRRLAVSRGETVWLVDAFTGVGSPLARQGGGQVTSAAWSPDGSRLALARSALVPSLDGVRVDGLPGRWRRHRRLQVVAVDGHPLWTLPGDAYDPQWSRDRLAFLSNEFSSGGDLCVATGPDDITRVTDGAGPVRGFAWSPDGTRLAYLGHRHGDAGDVNLRLWLTDPDVELTADWTHGLGNPVRGDDPRGTGDAPVVWSAASGRIYVEVAVGGRGPLAWFAPSSGRSGRVFDGAHACLSPSVGGGRIAFVRSDALNPGDVHVAEEPTGRSRALTDAVREGAPMAPLEVRAADGVAIDTWLTTASGRRPLLVNVHGGPHGAVGWRHTAEVQRLAARGYAVLTLNPRGSQGYGEEFATAIRGDWGGVDWSDITAAVDAAVALPGIDPARMAIWGVSYGGFMAQWAIAHTDRFACAVSENGLSDFVAAWAVPGFWDLPMGGTPWTSPRFVDRSPLMHADRINTPLLLIHAEHDQVVPIAQSEQMHAALRSLGREVDLVRIPGEGHLMNLHGRPSSRTRRAAAIDAFLDRHLNPQASKA</sequence>
<protein>
    <submittedName>
        <fullName evidence="4">Dipeptidyl aminopeptidase/acylaminoacyl peptidase</fullName>
    </submittedName>
</protein>
<dbReference type="Gene3D" id="2.120.10.30">
    <property type="entry name" value="TolB, C-terminal domain"/>
    <property type="match status" value="2"/>
</dbReference>
<keyword evidence="4" id="KW-0645">Protease</keyword>
<accession>A0A3D9ZY70</accession>
<dbReference type="InterPro" id="IPR011659">
    <property type="entry name" value="WD40"/>
</dbReference>
<comment type="caution">
    <text evidence="4">The sequence shown here is derived from an EMBL/GenBank/DDBJ whole genome shotgun (WGS) entry which is preliminary data.</text>
</comment>
<dbReference type="InterPro" id="IPR001375">
    <property type="entry name" value="Peptidase_S9_cat"/>
</dbReference>
<dbReference type="Pfam" id="PF00326">
    <property type="entry name" value="Peptidase_S9"/>
    <property type="match status" value="1"/>
</dbReference>
<evidence type="ECO:0000256" key="1">
    <source>
        <dbReference type="ARBA" id="ARBA00022801"/>
    </source>
</evidence>
<keyword evidence="1" id="KW-0378">Hydrolase</keyword>
<dbReference type="PANTHER" id="PTHR42776:SF27">
    <property type="entry name" value="DIPEPTIDYL PEPTIDASE FAMILY MEMBER 6"/>
    <property type="match status" value="1"/>
</dbReference>
<name>A0A3D9ZY70_9ACTN</name>
<dbReference type="RefSeq" id="WP_116073907.1">
    <property type="nucleotide sequence ID" value="NZ_BONB01000052.1"/>
</dbReference>
<dbReference type="OrthoDB" id="3325701at2"/>
<evidence type="ECO:0000259" key="3">
    <source>
        <dbReference type="Pfam" id="PF00326"/>
    </source>
</evidence>
<dbReference type="Proteomes" id="UP000256913">
    <property type="component" value="Unassembled WGS sequence"/>
</dbReference>
<keyword evidence="5" id="KW-1185">Reference proteome</keyword>
<dbReference type="AlphaFoldDB" id="A0A3D9ZY70"/>
<dbReference type="SUPFAM" id="SSF53474">
    <property type="entry name" value="alpha/beta-Hydrolases"/>
    <property type="match status" value="1"/>
</dbReference>
<reference evidence="4 5" key="1">
    <citation type="submission" date="2018-08" db="EMBL/GenBank/DDBJ databases">
        <title>Sequencing the genomes of 1000 actinobacteria strains.</title>
        <authorList>
            <person name="Klenk H.-P."/>
        </authorList>
    </citation>
    <scope>NUCLEOTIDE SEQUENCE [LARGE SCALE GENOMIC DNA]</scope>
    <source>
        <strain evidence="4 5">DSM 44099</strain>
    </source>
</reference>
<dbReference type="GO" id="GO:0004252">
    <property type="term" value="F:serine-type endopeptidase activity"/>
    <property type="evidence" value="ECO:0007669"/>
    <property type="project" value="TreeGrafter"/>
</dbReference>
<dbReference type="EMBL" id="QUMQ01000001">
    <property type="protein sequence ID" value="REG01565.1"/>
    <property type="molecule type" value="Genomic_DNA"/>
</dbReference>
<dbReference type="InterPro" id="IPR011042">
    <property type="entry name" value="6-blade_b-propeller_TolB-like"/>
</dbReference>
<gene>
    <name evidence="4" type="ORF">DFJ67_7650</name>
</gene>
<evidence type="ECO:0000313" key="5">
    <source>
        <dbReference type="Proteomes" id="UP000256913"/>
    </source>
</evidence>
<dbReference type="InterPro" id="IPR029058">
    <property type="entry name" value="AB_hydrolase_fold"/>
</dbReference>
<dbReference type="GO" id="GO:0004177">
    <property type="term" value="F:aminopeptidase activity"/>
    <property type="evidence" value="ECO:0007669"/>
    <property type="project" value="UniProtKB-KW"/>
</dbReference>
<evidence type="ECO:0000313" key="4">
    <source>
        <dbReference type="EMBL" id="REG01565.1"/>
    </source>
</evidence>